<name>A0ABP4QDH7_9ACTN</name>
<sequence length="225" mass="23647">MGGQGKVGRQVRAWYSGDAVAVASPDLSKRDRLSVRGPVAELAPLVERVLAEVGTSFRPFGDEQVIRELAERVPGMSFTATFGWMDTADTATLPTQTAKTVWLQGDSGVEELLAEASPDSYAWPGRTGVLRWAAATSDAGELLSIAADAWSAPEVGFLAGVATRPDVRGRGLSQQVCAFVTAELVKRHGTCALMVDAGNAAAIAVYEKLGYTYRGVAAASVEPSS</sequence>
<keyword evidence="3" id="KW-1185">Reference proteome</keyword>
<dbReference type="Gene3D" id="3.40.630.30">
    <property type="match status" value="1"/>
</dbReference>
<dbReference type="SUPFAM" id="SSF55729">
    <property type="entry name" value="Acyl-CoA N-acyltransferases (Nat)"/>
    <property type="match status" value="1"/>
</dbReference>
<dbReference type="InterPro" id="IPR013653">
    <property type="entry name" value="GCN5-like_dom"/>
</dbReference>
<organism evidence="2 3">
    <name type="scientific">Kribbella sancticallisti</name>
    <dbReference type="NCBI Taxonomy" id="460087"/>
    <lineage>
        <taxon>Bacteria</taxon>
        <taxon>Bacillati</taxon>
        <taxon>Actinomycetota</taxon>
        <taxon>Actinomycetes</taxon>
        <taxon>Propionibacteriales</taxon>
        <taxon>Kribbellaceae</taxon>
        <taxon>Kribbella</taxon>
    </lineage>
</organism>
<accession>A0ABP4QDH7</accession>
<reference evidence="3" key="1">
    <citation type="journal article" date="2019" name="Int. J. Syst. Evol. Microbiol.">
        <title>The Global Catalogue of Microorganisms (GCM) 10K type strain sequencing project: providing services to taxonomists for standard genome sequencing and annotation.</title>
        <authorList>
            <consortium name="The Broad Institute Genomics Platform"/>
            <consortium name="The Broad Institute Genome Sequencing Center for Infectious Disease"/>
            <person name="Wu L."/>
            <person name="Ma J."/>
        </authorList>
    </citation>
    <scope>NUCLEOTIDE SEQUENCE [LARGE SCALE GENOMIC DNA]</scope>
    <source>
        <strain evidence="3">JCM 14969</strain>
    </source>
</reference>
<dbReference type="PROSITE" id="PS51186">
    <property type="entry name" value="GNAT"/>
    <property type="match status" value="1"/>
</dbReference>
<evidence type="ECO:0000259" key="1">
    <source>
        <dbReference type="PROSITE" id="PS51186"/>
    </source>
</evidence>
<gene>
    <name evidence="2" type="ORF">GCM10009789_66460</name>
</gene>
<protein>
    <recommendedName>
        <fullName evidence="1">N-acetyltransferase domain-containing protein</fullName>
    </recommendedName>
</protein>
<dbReference type="EMBL" id="BAAAOS010000053">
    <property type="protein sequence ID" value="GAA1603155.1"/>
    <property type="molecule type" value="Genomic_DNA"/>
</dbReference>
<dbReference type="InterPro" id="IPR016181">
    <property type="entry name" value="Acyl_CoA_acyltransferase"/>
</dbReference>
<dbReference type="Proteomes" id="UP001500393">
    <property type="component" value="Unassembled WGS sequence"/>
</dbReference>
<evidence type="ECO:0000313" key="3">
    <source>
        <dbReference type="Proteomes" id="UP001500393"/>
    </source>
</evidence>
<dbReference type="Pfam" id="PF08445">
    <property type="entry name" value="FR47"/>
    <property type="match status" value="1"/>
</dbReference>
<dbReference type="InterPro" id="IPR000182">
    <property type="entry name" value="GNAT_dom"/>
</dbReference>
<evidence type="ECO:0000313" key="2">
    <source>
        <dbReference type="EMBL" id="GAA1603155.1"/>
    </source>
</evidence>
<feature type="domain" description="N-acetyltransferase" evidence="1">
    <location>
        <begin position="88"/>
        <end position="225"/>
    </location>
</feature>
<proteinExistence type="predicted"/>
<dbReference type="RefSeq" id="WP_344220704.1">
    <property type="nucleotide sequence ID" value="NZ_BAAAOS010000053.1"/>
</dbReference>
<comment type="caution">
    <text evidence="2">The sequence shown here is derived from an EMBL/GenBank/DDBJ whole genome shotgun (WGS) entry which is preliminary data.</text>
</comment>